<dbReference type="Pfam" id="PF02570">
    <property type="entry name" value="CbiC"/>
    <property type="match status" value="1"/>
</dbReference>
<name>A0AAE3SM46_9BACT</name>
<evidence type="ECO:0000256" key="2">
    <source>
        <dbReference type="ARBA" id="ARBA00009774"/>
    </source>
</evidence>
<evidence type="ECO:0000313" key="6">
    <source>
        <dbReference type="EMBL" id="MCW3807175.1"/>
    </source>
</evidence>
<sequence>MEKSNYINLNPMGIENDSMQIISDELSHLNIPEELDAIVKRVIHTTADFEYAHLFEAHPDAVQNAKKALLAGCKIYADTTMITAGVSKPSMAKLGNELNCFVHKPDVIEEAKAQGITRSICGINKAAKDASYQIFVIGNAPTALVRICELYKEGKINPDLVIGVPVGFVGASESKQMLKESGLPYMIIRGRKGGSTVGVAILNAILYDIVKR</sequence>
<keyword evidence="3" id="KW-0169">Cobalamin biosynthesis</keyword>
<dbReference type="InterPro" id="IPR003722">
    <property type="entry name" value="Cbl_synth_CobH/CbiC"/>
</dbReference>
<dbReference type="SUPFAM" id="SSF63965">
    <property type="entry name" value="Precorrin-8X methylmutase CbiC/CobH"/>
    <property type="match status" value="1"/>
</dbReference>
<feature type="domain" description="Cobalamin biosynthesis precorrin-8X methylmutase CobH/CbiC" evidence="5">
    <location>
        <begin position="14"/>
        <end position="207"/>
    </location>
</feature>
<comment type="similarity">
    <text evidence="2">Belongs to the CobH/CbiC family.</text>
</comment>
<dbReference type="InterPro" id="IPR036588">
    <property type="entry name" value="CobH/CbiC_sf"/>
</dbReference>
<gene>
    <name evidence="6" type="ORF">OM074_16180</name>
</gene>
<accession>A0AAE3SM46</accession>
<evidence type="ECO:0000256" key="1">
    <source>
        <dbReference type="ARBA" id="ARBA00004953"/>
    </source>
</evidence>
<evidence type="ECO:0000259" key="5">
    <source>
        <dbReference type="Pfam" id="PF02570"/>
    </source>
</evidence>
<protein>
    <submittedName>
        <fullName evidence="6">Precorrin-8X methylmutase</fullName>
    </submittedName>
</protein>
<dbReference type="GO" id="GO:0009236">
    <property type="term" value="P:cobalamin biosynthetic process"/>
    <property type="evidence" value="ECO:0007669"/>
    <property type="project" value="UniProtKB-KW"/>
</dbReference>
<dbReference type="PANTHER" id="PTHR43588">
    <property type="entry name" value="COBALT-PRECORRIN-8 METHYLMUTASE"/>
    <property type="match status" value="1"/>
</dbReference>
<dbReference type="Gene3D" id="3.40.50.10230">
    <property type="entry name" value="Cobalamin biosynthesis CobH/CbiC, precorrin-8X methylmutase"/>
    <property type="match status" value="1"/>
</dbReference>
<dbReference type="EMBL" id="JAPDPI010000039">
    <property type="protein sequence ID" value="MCW3807175.1"/>
    <property type="molecule type" value="Genomic_DNA"/>
</dbReference>
<evidence type="ECO:0000313" key="7">
    <source>
        <dbReference type="Proteomes" id="UP001207408"/>
    </source>
</evidence>
<dbReference type="Proteomes" id="UP001207408">
    <property type="component" value="Unassembled WGS sequence"/>
</dbReference>
<dbReference type="GO" id="GO:0016993">
    <property type="term" value="F:precorrin-8X methylmutase activity"/>
    <property type="evidence" value="ECO:0007669"/>
    <property type="project" value="InterPro"/>
</dbReference>
<reference evidence="6" key="1">
    <citation type="submission" date="2022-10" db="EMBL/GenBank/DDBJ databases">
        <authorList>
            <person name="Yu W.X."/>
        </authorList>
    </citation>
    <scope>NUCLEOTIDE SEQUENCE</scope>
    <source>
        <strain evidence="6">D04</strain>
    </source>
</reference>
<proteinExistence type="inferred from homology"/>
<keyword evidence="7" id="KW-1185">Reference proteome</keyword>
<evidence type="ECO:0000256" key="4">
    <source>
        <dbReference type="ARBA" id="ARBA00023235"/>
    </source>
</evidence>
<evidence type="ECO:0000256" key="3">
    <source>
        <dbReference type="ARBA" id="ARBA00022573"/>
    </source>
</evidence>
<comment type="caution">
    <text evidence="6">The sequence shown here is derived from an EMBL/GenBank/DDBJ whole genome shotgun (WGS) entry which is preliminary data.</text>
</comment>
<keyword evidence="4" id="KW-0413">Isomerase</keyword>
<organism evidence="6 7">
    <name type="scientific">Plebeiibacterium marinum</name>
    <dbReference type="NCBI Taxonomy" id="2992111"/>
    <lineage>
        <taxon>Bacteria</taxon>
        <taxon>Pseudomonadati</taxon>
        <taxon>Bacteroidota</taxon>
        <taxon>Bacteroidia</taxon>
        <taxon>Marinilabiliales</taxon>
        <taxon>Marinilabiliaceae</taxon>
        <taxon>Plebeiibacterium</taxon>
    </lineage>
</organism>
<dbReference type="AlphaFoldDB" id="A0AAE3SM46"/>
<dbReference type="RefSeq" id="WP_301201321.1">
    <property type="nucleotide sequence ID" value="NZ_JAPDPI010000039.1"/>
</dbReference>
<comment type="pathway">
    <text evidence="1">Cofactor biosynthesis; adenosylcobalamin biosynthesis.</text>
</comment>
<dbReference type="PANTHER" id="PTHR43588:SF1">
    <property type="entry name" value="COBALT-PRECORRIN-8 METHYLMUTASE"/>
    <property type="match status" value="1"/>
</dbReference>